<name>A0A0E9VKG7_ANGAN</name>
<organism evidence="1">
    <name type="scientific">Anguilla anguilla</name>
    <name type="common">European freshwater eel</name>
    <name type="synonym">Muraena anguilla</name>
    <dbReference type="NCBI Taxonomy" id="7936"/>
    <lineage>
        <taxon>Eukaryota</taxon>
        <taxon>Metazoa</taxon>
        <taxon>Chordata</taxon>
        <taxon>Craniata</taxon>
        <taxon>Vertebrata</taxon>
        <taxon>Euteleostomi</taxon>
        <taxon>Actinopterygii</taxon>
        <taxon>Neopterygii</taxon>
        <taxon>Teleostei</taxon>
        <taxon>Anguilliformes</taxon>
        <taxon>Anguillidae</taxon>
        <taxon>Anguilla</taxon>
    </lineage>
</organism>
<sequence>MMDIGDRIPHDKQLTCT</sequence>
<dbReference type="AlphaFoldDB" id="A0A0E9VKG7"/>
<dbReference type="EMBL" id="GBXM01030066">
    <property type="protein sequence ID" value="JAH78511.1"/>
    <property type="molecule type" value="Transcribed_RNA"/>
</dbReference>
<accession>A0A0E9VKG7</accession>
<proteinExistence type="predicted"/>
<protein>
    <submittedName>
        <fullName evidence="1">Uncharacterized protein</fullName>
    </submittedName>
</protein>
<reference evidence="1" key="2">
    <citation type="journal article" date="2015" name="Fish Shellfish Immunol.">
        <title>Early steps in the European eel (Anguilla anguilla)-Vibrio vulnificus interaction in the gills: Role of the RtxA13 toxin.</title>
        <authorList>
            <person name="Callol A."/>
            <person name="Pajuelo D."/>
            <person name="Ebbesson L."/>
            <person name="Teles M."/>
            <person name="MacKenzie S."/>
            <person name="Amaro C."/>
        </authorList>
    </citation>
    <scope>NUCLEOTIDE SEQUENCE</scope>
</reference>
<reference evidence="1" key="1">
    <citation type="submission" date="2014-11" db="EMBL/GenBank/DDBJ databases">
        <authorList>
            <person name="Amaro Gonzalez C."/>
        </authorList>
    </citation>
    <scope>NUCLEOTIDE SEQUENCE</scope>
</reference>
<evidence type="ECO:0000313" key="1">
    <source>
        <dbReference type="EMBL" id="JAH78511.1"/>
    </source>
</evidence>